<evidence type="ECO:0000259" key="9">
    <source>
        <dbReference type="Pfam" id="PF01431"/>
    </source>
</evidence>
<accession>A0ABW9WCW8</accession>
<dbReference type="InterPro" id="IPR008753">
    <property type="entry name" value="Peptidase_M13_N"/>
</dbReference>
<dbReference type="PRINTS" id="PR00786">
    <property type="entry name" value="NEPRILYSIN"/>
</dbReference>
<organism evidence="11 12">
    <name type="scientific">Duganella margarita</name>
    <dbReference type="NCBI Taxonomy" id="2692170"/>
    <lineage>
        <taxon>Bacteria</taxon>
        <taxon>Pseudomonadati</taxon>
        <taxon>Pseudomonadota</taxon>
        <taxon>Betaproteobacteria</taxon>
        <taxon>Burkholderiales</taxon>
        <taxon>Oxalobacteraceae</taxon>
        <taxon>Telluria group</taxon>
        <taxon>Duganella</taxon>
    </lineage>
</organism>
<evidence type="ECO:0000256" key="8">
    <source>
        <dbReference type="SAM" id="SignalP"/>
    </source>
</evidence>
<keyword evidence="7" id="KW-0482">Metalloprotease</keyword>
<dbReference type="Pfam" id="PF05649">
    <property type="entry name" value="Peptidase_M13_N"/>
    <property type="match status" value="1"/>
</dbReference>
<dbReference type="InterPro" id="IPR000718">
    <property type="entry name" value="Peptidase_M13"/>
</dbReference>
<comment type="caution">
    <text evidence="11">The sequence shown here is derived from an EMBL/GenBank/DDBJ whole genome shotgun (WGS) entry which is preliminary data.</text>
</comment>
<dbReference type="Gene3D" id="1.10.1380.10">
    <property type="entry name" value="Neutral endopeptidase , domain2"/>
    <property type="match status" value="1"/>
</dbReference>
<feature type="domain" description="Peptidase M13 N-terminal" evidence="10">
    <location>
        <begin position="54"/>
        <end position="431"/>
    </location>
</feature>
<dbReference type="PANTHER" id="PTHR11733">
    <property type="entry name" value="ZINC METALLOPROTEASE FAMILY M13 NEPRILYSIN-RELATED"/>
    <property type="match status" value="1"/>
</dbReference>
<reference evidence="11 12" key="1">
    <citation type="submission" date="2019-12" db="EMBL/GenBank/DDBJ databases">
        <title>Novel species isolated from a subtropical stream in China.</title>
        <authorList>
            <person name="Lu H."/>
        </authorList>
    </citation>
    <scope>NUCLEOTIDE SEQUENCE [LARGE SCALE GENOMIC DNA]</scope>
    <source>
        <strain evidence="11 12">FT109W</strain>
    </source>
</reference>
<dbReference type="InterPro" id="IPR042089">
    <property type="entry name" value="Peptidase_M13_dom_2"/>
</dbReference>
<feature type="chain" id="PRO_5046481952" evidence="8">
    <location>
        <begin position="21"/>
        <end position="687"/>
    </location>
</feature>
<evidence type="ECO:0000256" key="1">
    <source>
        <dbReference type="ARBA" id="ARBA00001947"/>
    </source>
</evidence>
<proteinExistence type="inferred from homology"/>
<dbReference type="Proteomes" id="UP000466332">
    <property type="component" value="Unassembled WGS sequence"/>
</dbReference>
<evidence type="ECO:0000313" key="12">
    <source>
        <dbReference type="Proteomes" id="UP000466332"/>
    </source>
</evidence>
<evidence type="ECO:0000256" key="3">
    <source>
        <dbReference type="ARBA" id="ARBA00022670"/>
    </source>
</evidence>
<keyword evidence="4" id="KW-0479">Metal-binding</keyword>
<evidence type="ECO:0000256" key="5">
    <source>
        <dbReference type="ARBA" id="ARBA00022801"/>
    </source>
</evidence>
<evidence type="ECO:0000256" key="4">
    <source>
        <dbReference type="ARBA" id="ARBA00022723"/>
    </source>
</evidence>
<evidence type="ECO:0000259" key="10">
    <source>
        <dbReference type="Pfam" id="PF05649"/>
    </source>
</evidence>
<sequence>MKRHLVSALMLSLIAGLAGAADTAKSTAPVSAKESKKPVSGIATEYIDPAVRVQDDLFTHMNGKWLATTEIPADKSSWGSFAKLNDDIQPQLRAIIEGAAGNKAGGAEAQRIGDFYASFMDEAKLEQLGLKPLNAELAKVVALSDKKQVPALIAHFNQIGVSAPYGYSIHQDNKDSTKYVADISQDGLGLPDRDYYLKADDKKLADILAKYELHVGKMLTLAGDAHGATTAHAIVEFEKQLAQLQWTKVELRDPIKAYNKVDIAKLSEVAPGYDWNAYLTDAGVAGKVSYVIVSQPSYLKGMTALLDSTPLDTLKAYFQWHLLRSNAAYLNKAFVDESFSFYGTVLSGVTEQRPRWKRGVSVTQSALGEAVGKLYVDQYFPAERKARMEELVKNLLATYKTSIDKLDWMTPATKKQAQAKLAKFTYKIGYPNKWRDYSALTISKDDLVGNVLRSRQFDYNKELNKLGKPIDRDEWGMTPQTVNAYYNPEMNEIVFPAAILQAPFFNADADDAVNYGAIGGVIGHEISHGFDDQGAQYDGDGNLRDWWTAADHKAFAAKTKMLVDQYDQFSPLPGYHVNGQLTLGENIADNSGVAIAYKAYKLSLHGKKPPVIDGLTGDQRFYMGFAQVWRLKMREAAQIQQIKTDPHSPGQFRANGPMRNQPGFYDAFGVKPGDKMYLAPKDRVIMW</sequence>
<dbReference type="SUPFAM" id="SSF55486">
    <property type="entry name" value="Metalloproteases ('zincins'), catalytic domain"/>
    <property type="match status" value="1"/>
</dbReference>
<gene>
    <name evidence="11" type="ORF">GTP55_02065</name>
</gene>
<evidence type="ECO:0000313" key="11">
    <source>
        <dbReference type="EMBL" id="MYN38150.1"/>
    </source>
</evidence>
<comment type="similarity">
    <text evidence="2">Belongs to the peptidase M13 family.</text>
</comment>
<dbReference type="CDD" id="cd08662">
    <property type="entry name" value="M13"/>
    <property type="match status" value="1"/>
</dbReference>
<evidence type="ECO:0000256" key="6">
    <source>
        <dbReference type="ARBA" id="ARBA00022833"/>
    </source>
</evidence>
<keyword evidence="12" id="KW-1185">Reference proteome</keyword>
<keyword evidence="5" id="KW-0378">Hydrolase</keyword>
<dbReference type="EMBL" id="WWCS01000001">
    <property type="protein sequence ID" value="MYN38150.1"/>
    <property type="molecule type" value="Genomic_DNA"/>
</dbReference>
<keyword evidence="6" id="KW-0862">Zinc</keyword>
<dbReference type="InterPro" id="IPR018497">
    <property type="entry name" value="Peptidase_M13_C"/>
</dbReference>
<dbReference type="InterPro" id="IPR024079">
    <property type="entry name" value="MetalloPept_cat_dom_sf"/>
</dbReference>
<feature type="signal peptide" evidence="8">
    <location>
        <begin position="1"/>
        <end position="20"/>
    </location>
</feature>
<keyword evidence="8" id="KW-0732">Signal</keyword>
<keyword evidence="3" id="KW-0645">Protease</keyword>
<name>A0ABW9WCW8_9BURK</name>
<dbReference type="Gene3D" id="3.40.390.10">
    <property type="entry name" value="Collagenase (Catalytic Domain)"/>
    <property type="match status" value="1"/>
</dbReference>
<protein>
    <submittedName>
        <fullName evidence="11">M13 family peptidase</fullName>
    </submittedName>
</protein>
<dbReference type="PROSITE" id="PS51885">
    <property type="entry name" value="NEPRILYSIN"/>
    <property type="match status" value="1"/>
</dbReference>
<dbReference type="Pfam" id="PF01431">
    <property type="entry name" value="Peptidase_M13"/>
    <property type="match status" value="1"/>
</dbReference>
<comment type="cofactor">
    <cofactor evidence="1">
        <name>Zn(2+)</name>
        <dbReference type="ChEBI" id="CHEBI:29105"/>
    </cofactor>
</comment>
<evidence type="ECO:0000256" key="7">
    <source>
        <dbReference type="ARBA" id="ARBA00023049"/>
    </source>
</evidence>
<feature type="domain" description="Peptidase M13 C-terminal" evidence="9">
    <location>
        <begin position="483"/>
        <end position="684"/>
    </location>
</feature>
<evidence type="ECO:0000256" key="2">
    <source>
        <dbReference type="ARBA" id="ARBA00007357"/>
    </source>
</evidence>
<dbReference type="PANTHER" id="PTHR11733:SF167">
    <property type="entry name" value="FI17812P1-RELATED"/>
    <property type="match status" value="1"/>
</dbReference>